<sequence length="200" mass="22968">MKKFIPIAILAFIFNACSIPTSTLDKTQNFILKNDEIPLQADFIKSDKILKIQNASLPLYLHSRSIVYIQKGVSGTYAHHFWADLPNNLYQSLLLSKFEQSQIFKTLLSQGSSIASDYTLESRIDSFEQVIDENENYISISISVNFIDAKENQIIAHRLFSIKEKVDKMDIFNVYQSFEKALNSIGNEIVLWINTTLYEK</sequence>
<organism evidence="3">
    <name type="scientific">Campylobacter jejuni</name>
    <dbReference type="NCBI Taxonomy" id="197"/>
    <lineage>
        <taxon>Bacteria</taxon>
        <taxon>Pseudomonadati</taxon>
        <taxon>Campylobacterota</taxon>
        <taxon>Epsilonproteobacteria</taxon>
        <taxon>Campylobacterales</taxon>
        <taxon>Campylobacteraceae</taxon>
        <taxon>Campylobacter</taxon>
    </lineage>
</organism>
<accession>A0A698FJ05</accession>
<dbReference type="EMBL" id="AAKUWM010000002">
    <property type="protein sequence ID" value="ECV9656756.1"/>
    <property type="molecule type" value="Genomic_DNA"/>
</dbReference>
<protein>
    <recommendedName>
        <fullName evidence="2">ABC-type transport auxiliary lipoprotein component domain-containing protein</fullName>
    </recommendedName>
</protein>
<feature type="chain" id="PRO_5025444378" description="ABC-type transport auxiliary lipoprotein component domain-containing protein" evidence="1">
    <location>
        <begin position="19"/>
        <end position="200"/>
    </location>
</feature>
<keyword evidence="1" id="KW-0732">Signal</keyword>
<dbReference type="InterPro" id="IPR005586">
    <property type="entry name" value="ABC_trans_aux"/>
</dbReference>
<feature type="domain" description="ABC-type transport auxiliary lipoprotein component" evidence="2">
    <location>
        <begin position="48"/>
        <end position="190"/>
    </location>
</feature>
<evidence type="ECO:0000313" key="3">
    <source>
        <dbReference type="EMBL" id="ECV9656756.1"/>
    </source>
</evidence>
<comment type="caution">
    <text evidence="3">The sequence shown here is derived from an EMBL/GenBank/DDBJ whole genome shotgun (WGS) entry which is preliminary data.</text>
</comment>
<reference evidence="3" key="1">
    <citation type="submission" date="2019-09" db="EMBL/GenBank/DDBJ databases">
        <authorList>
            <consortium name="GenomeTrakr network: Whole genome sequencing for foodborne pathogen traceback"/>
        </authorList>
    </citation>
    <scope>NUCLEOTIDE SEQUENCE [LARGE SCALE GENOMIC DNA]</scope>
    <source>
        <strain evidence="3">TTU_583</strain>
    </source>
</reference>
<gene>
    <name evidence="3" type="ORF">F2N06_01865</name>
</gene>
<dbReference type="AlphaFoldDB" id="A0A698FJ05"/>
<proteinExistence type="predicted"/>
<dbReference type="Gene3D" id="3.40.50.10610">
    <property type="entry name" value="ABC-type transport auxiliary lipoprotein component"/>
    <property type="match status" value="1"/>
</dbReference>
<name>A0A698FJ05_CAMJU</name>
<evidence type="ECO:0000259" key="2">
    <source>
        <dbReference type="Pfam" id="PF03886"/>
    </source>
</evidence>
<evidence type="ECO:0000256" key="1">
    <source>
        <dbReference type="SAM" id="SignalP"/>
    </source>
</evidence>
<feature type="signal peptide" evidence="1">
    <location>
        <begin position="1"/>
        <end position="18"/>
    </location>
</feature>
<dbReference type="Pfam" id="PF03886">
    <property type="entry name" value="ABC_trans_aux"/>
    <property type="match status" value="1"/>
</dbReference>
<dbReference type="SUPFAM" id="SSF159594">
    <property type="entry name" value="XCC0632-like"/>
    <property type="match status" value="1"/>
</dbReference>